<dbReference type="EMBL" id="UINC01072893">
    <property type="protein sequence ID" value="SVC08860.1"/>
    <property type="molecule type" value="Genomic_DNA"/>
</dbReference>
<proteinExistence type="predicted"/>
<name>A0A382J9T3_9ZZZZ</name>
<organism evidence="1">
    <name type="scientific">marine metagenome</name>
    <dbReference type="NCBI Taxonomy" id="408172"/>
    <lineage>
        <taxon>unclassified sequences</taxon>
        <taxon>metagenomes</taxon>
        <taxon>ecological metagenomes</taxon>
    </lineage>
</organism>
<evidence type="ECO:0000313" key="1">
    <source>
        <dbReference type="EMBL" id="SVC08860.1"/>
    </source>
</evidence>
<accession>A0A382J9T3</accession>
<gene>
    <name evidence="1" type="ORF">METZ01_LOCUS261714</name>
</gene>
<protein>
    <submittedName>
        <fullName evidence="1">Uncharacterized protein</fullName>
    </submittedName>
</protein>
<sequence length="52" mass="5727">MISLLSLFYKNEGILLEAIFGDSYSITFGDGLVTVKPQPVTSNLSLLMSHHQ</sequence>
<reference evidence="1" key="1">
    <citation type="submission" date="2018-05" db="EMBL/GenBank/DDBJ databases">
        <authorList>
            <person name="Lanie J.A."/>
            <person name="Ng W.-L."/>
            <person name="Kazmierczak K.M."/>
            <person name="Andrzejewski T.M."/>
            <person name="Davidsen T.M."/>
            <person name="Wayne K.J."/>
            <person name="Tettelin H."/>
            <person name="Glass J.I."/>
            <person name="Rusch D."/>
            <person name="Podicherti R."/>
            <person name="Tsui H.-C.T."/>
            <person name="Winkler M.E."/>
        </authorList>
    </citation>
    <scope>NUCLEOTIDE SEQUENCE</scope>
</reference>
<dbReference type="AlphaFoldDB" id="A0A382J9T3"/>